<dbReference type="Proteomes" id="UP000515135">
    <property type="component" value="Unplaced"/>
</dbReference>
<dbReference type="KEGG" id="bbel:109479606"/>
<proteinExistence type="predicted"/>
<dbReference type="AlphaFoldDB" id="A0A6P4ZK30"/>
<reference evidence="3" key="1">
    <citation type="submission" date="2025-08" db="UniProtKB">
        <authorList>
            <consortium name="RefSeq"/>
        </authorList>
    </citation>
    <scope>IDENTIFICATION</scope>
    <source>
        <tissue evidence="3">Gonad</tissue>
    </source>
</reference>
<feature type="region of interest" description="Disordered" evidence="1">
    <location>
        <begin position="426"/>
        <end position="478"/>
    </location>
</feature>
<keyword evidence="2" id="KW-1185">Reference proteome</keyword>
<organism evidence="2 3">
    <name type="scientific">Branchiostoma belcheri</name>
    <name type="common">Amphioxus</name>
    <dbReference type="NCBI Taxonomy" id="7741"/>
    <lineage>
        <taxon>Eukaryota</taxon>
        <taxon>Metazoa</taxon>
        <taxon>Chordata</taxon>
        <taxon>Cephalochordata</taxon>
        <taxon>Leptocardii</taxon>
        <taxon>Amphioxiformes</taxon>
        <taxon>Branchiostomatidae</taxon>
        <taxon>Branchiostoma</taxon>
    </lineage>
</organism>
<dbReference type="PANTHER" id="PTHR31424:SF5">
    <property type="entry name" value="APPLE DOMAIN-CONTAINING PROTEIN"/>
    <property type="match status" value="1"/>
</dbReference>
<dbReference type="RefSeq" id="XP_019637153.1">
    <property type="nucleotide sequence ID" value="XM_019781594.1"/>
</dbReference>
<accession>A0A6P4ZK30</accession>
<evidence type="ECO:0000256" key="1">
    <source>
        <dbReference type="SAM" id="MobiDB-lite"/>
    </source>
</evidence>
<evidence type="ECO:0000313" key="2">
    <source>
        <dbReference type="Proteomes" id="UP000515135"/>
    </source>
</evidence>
<name>A0A6P4ZK30_BRABE</name>
<feature type="compositionally biased region" description="Acidic residues" evidence="1">
    <location>
        <begin position="449"/>
        <end position="478"/>
    </location>
</feature>
<evidence type="ECO:0000313" key="3">
    <source>
        <dbReference type="RefSeq" id="XP_019637153.1"/>
    </source>
</evidence>
<dbReference type="GeneID" id="109479606"/>
<gene>
    <name evidence="3" type="primary">LOC109479606</name>
</gene>
<protein>
    <submittedName>
        <fullName evidence="3">Uncharacterized protein LOC109479606</fullName>
    </submittedName>
</protein>
<dbReference type="OrthoDB" id="2426956at2759"/>
<dbReference type="PANTHER" id="PTHR31424">
    <property type="entry name" value="PROTEIN CBG23806"/>
    <property type="match status" value="1"/>
</dbReference>
<sequence length="478" mass="54927">MACITPVKSVEEALNDNRTVRDEFCVFLYSGKEDYEEQVRSGSRVFREMNDLQTNGLDLFLGHDDEGQERRKHVRINWYIISDWKALAEMQGIVGPTGDYFCILCYCPKEGHCSVSISEYPLRTLEDAARYVTNRQDSKGHRHLPVMNIPCENVIIDTMHMFLRIGGKLLTQLIGWAIDQDATEKLEQAMRDIGIGTFYIRKEATQQGPSTFKWKTLSAKELKKAVKMLPDKMPQIIQSIGRASEVKIDSLQGRQLTSILNSKGARVPKLISERKALLKTLLGGAEMVTLPGRNEDAVEIEVRDIQELWRDLPRIMDIPKDPTLHHTYQREARQWAEKFRDTTYAEDITPYIHYFACHAGAQLQQHPFLHFVNCETIEKKNHIQTRRYHLATQKGGGRNPSKWAEQLMQIENRDLYAAFHGIGQRQRRQWTRRAEPEDPGYFGGSGSESDAEESAAEDEQDHDDDYDNTVAYDGEEDD</sequence>